<feature type="region of interest" description="Disordered" evidence="1">
    <location>
        <begin position="307"/>
        <end position="329"/>
    </location>
</feature>
<evidence type="ECO:0000313" key="3">
    <source>
        <dbReference type="EMBL" id="WED67243.1"/>
    </source>
</evidence>
<name>A0AAF0I590_9BACT</name>
<dbReference type="Pfam" id="PF08808">
    <property type="entry name" value="RES"/>
    <property type="match status" value="1"/>
</dbReference>
<accession>A0AAF0I590</accession>
<dbReference type="AlphaFoldDB" id="A0AAF0I590"/>
<dbReference type="Proteomes" id="UP001218638">
    <property type="component" value="Chromosome"/>
</dbReference>
<evidence type="ECO:0000313" key="4">
    <source>
        <dbReference type="Proteomes" id="UP001218638"/>
    </source>
</evidence>
<proteinExistence type="predicted"/>
<evidence type="ECO:0000256" key="1">
    <source>
        <dbReference type="SAM" id="MobiDB-lite"/>
    </source>
</evidence>
<evidence type="ECO:0000259" key="2">
    <source>
        <dbReference type="SMART" id="SM00953"/>
    </source>
</evidence>
<reference evidence="3" key="1">
    <citation type="submission" date="2023-03" db="EMBL/GenBank/DDBJ databases">
        <title>Lomoglobus Profundus gen. nov., sp. nov., a novel member of the phylum Verrucomicrobia, isolated from deep-marine sediment of South China Sea.</title>
        <authorList>
            <person name="Ahmad T."/>
            <person name="Ishaq S.E."/>
            <person name="Wang F."/>
        </authorList>
    </citation>
    <scope>NUCLEOTIDE SEQUENCE</scope>
    <source>
        <strain evidence="3">LMO-M01</strain>
    </source>
</reference>
<dbReference type="SMART" id="SM00953">
    <property type="entry name" value="RES"/>
    <property type="match status" value="1"/>
</dbReference>
<protein>
    <submittedName>
        <fullName evidence="3">RES family NAD+ phosphorylase</fullName>
    </submittedName>
</protein>
<organism evidence="3 4">
    <name type="scientific">Synoicihabitans lomoniglobus</name>
    <dbReference type="NCBI Taxonomy" id="2909285"/>
    <lineage>
        <taxon>Bacteria</taxon>
        <taxon>Pseudomonadati</taxon>
        <taxon>Verrucomicrobiota</taxon>
        <taxon>Opitutia</taxon>
        <taxon>Opitutales</taxon>
        <taxon>Opitutaceae</taxon>
        <taxon>Synoicihabitans</taxon>
    </lineage>
</organism>
<keyword evidence="4" id="KW-1185">Reference proteome</keyword>
<dbReference type="InterPro" id="IPR014914">
    <property type="entry name" value="RES_dom"/>
</dbReference>
<dbReference type="KEGG" id="slom:PXH66_10300"/>
<feature type="domain" description="RES" evidence="2">
    <location>
        <begin position="122"/>
        <end position="274"/>
    </location>
</feature>
<dbReference type="EMBL" id="CP119075">
    <property type="protein sequence ID" value="WED67243.1"/>
    <property type="molecule type" value="Genomic_DNA"/>
</dbReference>
<gene>
    <name evidence="3" type="ORF">PXH66_10300</name>
</gene>
<dbReference type="RefSeq" id="WP_330932349.1">
    <property type="nucleotide sequence ID" value="NZ_CP119075.1"/>
</dbReference>
<sequence>MHNLAAVMHKDGVRVFSESLPQDRRNHLLDAILGFPAGKSSWHWTSALEPMPSLGFHRRWDAFRDRAKHQRRYFISPTAEDDFDLSSELNTNNAHFIEEVTPDFTFYRARLHDAAMEHRRLQFIEVEAPPPDACKAGRANAAGIRVLYVADSADTAIAEIRPHISAVVSVGRFRPRQALQVFDLSQPPSMAALDPFSDGFAQEMRTAAFFAQLNEEFSRPIPPFTPERDYAPTQIVAEFIAEQGYSGIKYRSAMRPDGRNYVFFDCTELETDGLESFKVAEVRVISTPHDPEWMRNSLLGIQERNAETSQIDPADFGQTNGPLPQQSRA</sequence>